<evidence type="ECO:0000313" key="3">
    <source>
        <dbReference type="EMBL" id="SOC17866.1"/>
    </source>
</evidence>
<accession>A0A285T8Z6</accession>
<dbReference type="PANTHER" id="PTHR43477:SF1">
    <property type="entry name" value="DIHYDROANTICAPSIN 7-DEHYDROGENASE"/>
    <property type="match status" value="1"/>
</dbReference>
<evidence type="ECO:0000313" key="4">
    <source>
        <dbReference type="Proteomes" id="UP000219331"/>
    </source>
</evidence>
<dbReference type="InterPro" id="IPR051122">
    <property type="entry name" value="SDR_DHRS6-like"/>
</dbReference>
<dbReference type="EMBL" id="OBML01000009">
    <property type="protein sequence ID" value="SOC17866.1"/>
    <property type="molecule type" value="Genomic_DNA"/>
</dbReference>
<protein>
    <submittedName>
        <fullName evidence="3">3-oxoacyl-[acyl-carrier protein] reductase</fullName>
    </submittedName>
</protein>
<comment type="similarity">
    <text evidence="1">Belongs to the short-chain dehydrogenases/reductases (SDR) family.</text>
</comment>
<dbReference type="Gene3D" id="3.40.50.720">
    <property type="entry name" value="NAD(P)-binding Rossmann-like Domain"/>
    <property type="match status" value="1"/>
</dbReference>
<reference evidence="3 4" key="1">
    <citation type="submission" date="2017-08" db="EMBL/GenBank/DDBJ databases">
        <authorList>
            <person name="de Groot N.N."/>
        </authorList>
    </citation>
    <scope>NUCLEOTIDE SEQUENCE [LARGE SCALE GENOMIC DNA]</scope>
    <source>
        <strain evidence="3 4">USBA 352</strain>
    </source>
</reference>
<dbReference type="InterPro" id="IPR036291">
    <property type="entry name" value="NAD(P)-bd_dom_sf"/>
</dbReference>
<dbReference type="CDD" id="cd05233">
    <property type="entry name" value="SDR_c"/>
    <property type="match status" value="1"/>
</dbReference>
<dbReference type="PANTHER" id="PTHR43477">
    <property type="entry name" value="DIHYDROANTICAPSIN 7-DEHYDROGENASE"/>
    <property type="match status" value="1"/>
</dbReference>
<dbReference type="RefSeq" id="WP_097175677.1">
    <property type="nucleotide sequence ID" value="NZ_OBML01000009.1"/>
</dbReference>
<evidence type="ECO:0000256" key="1">
    <source>
        <dbReference type="ARBA" id="ARBA00006484"/>
    </source>
</evidence>
<dbReference type="Proteomes" id="UP000219331">
    <property type="component" value="Unassembled WGS sequence"/>
</dbReference>
<dbReference type="AlphaFoldDB" id="A0A285T8Z6"/>
<organism evidence="3 4">
    <name type="scientific">Stappia indica</name>
    <dbReference type="NCBI Taxonomy" id="538381"/>
    <lineage>
        <taxon>Bacteria</taxon>
        <taxon>Pseudomonadati</taxon>
        <taxon>Pseudomonadota</taxon>
        <taxon>Alphaproteobacteria</taxon>
        <taxon>Hyphomicrobiales</taxon>
        <taxon>Stappiaceae</taxon>
        <taxon>Stappia</taxon>
    </lineage>
</organism>
<dbReference type="PRINTS" id="PR00080">
    <property type="entry name" value="SDRFAMILY"/>
</dbReference>
<dbReference type="Pfam" id="PF13561">
    <property type="entry name" value="adh_short_C2"/>
    <property type="match status" value="1"/>
</dbReference>
<dbReference type="SUPFAM" id="SSF51735">
    <property type="entry name" value="NAD(P)-binding Rossmann-fold domains"/>
    <property type="match status" value="1"/>
</dbReference>
<dbReference type="FunFam" id="3.40.50.720:FF:000084">
    <property type="entry name" value="Short-chain dehydrogenase reductase"/>
    <property type="match status" value="1"/>
</dbReference>
<gene>
    <name evidence="3" type="ORF">SAMN05421512_109112</name>
</gene>
<dbReference type="PROSITE" id="PS00061">
    <property type="entry name" value="ADH_SHORT"/>
    <property type="match status" value="1"/>
</dbReference>
<sequence length="253" mass="26351">MDTHRFSGRLAIVTGAASGIGFAITERLAAQGATVIAVDRDADGLARLPEGIETVIADVTDPALPDTLSKALAGRPLAILVNNAGVGGGGRADETSAEDVRRYFEINVLPVFMLSKFAVGEMRRTGGGAIVNIASIYAIVGATGSAGYSTSKAAVDGMTRQMATDFGPENIRVNAVAPGLIETPLTAERIRTETWRKHVFIEQAPLRRVGMPGEVADAVAFLASDEAAFITGATLRVDGGWAVGRYPRPGDVA</sequence>
<evidence type="ECO:0000256" key="2">
    <source>
        <dbReference type="ARBA" id="ARBA00023002"/>
    </source>
</evidence>
<dbReference type="InterPro" id="IPR020904">
    <property type="entry name" value="Sc_DH/Rdtase_CS"/>
</dbReference>
<dbReference type="OrthoDB" id="9779623at2"/>
<proteinExistence type="inferred from homology"/>
<keyword evidence="2" id="KW-0560">Oxidoreductase</keyword>
<dbReference type="PRINTS" id="PR00081">
    <property type="entry name" value="GDHRDH"/>
</dbReference>
<keyword evidence="4" id="KW-1185">Reference proteome</keyword>
<dbReference type="GO" id="GO:0016491">
    <property type="term" value="F:oxidoreductase activity"/>
    <property type="evidence" value="ECO:0007669"/>
    <property type="project" value="UniProtKB-KW"/>
</dbReference>
<dbReference type="NCBIfam" id="NF005559">
    <property type="entry name" value="PRK07231.1"/>
    <property type="match status" value="1"/>
</dbReference>
<name>A0A285T8Z6_9HYPH</name>
<dbReference type="InterPro" id="IPR002347">
    <property type="entry name" value="SDR_fam"/>
</dbReference>
<dbReference type="STRING" id="538381.GCA_001696535_02392"/>